<accession>A0A284R6E2</accession>
<dbReference type="GO" id="GO:0034198">
    <property type="term" value="P:cellular response to amino acid starvation"/>
    <property type="evidence" value="ECO:0007669"/>
    <property type="project" value="TreeGrafter"/>
</dbReference>
<dbReference type="Pfam" id="PF24984">
    <property type="entry name" value="HEAT_EF3_GNC1"/>
    <property type="match status" value="1"/>
</dbReference>
<protein>
    <recommendedName>
        <fullName evidence="3">Stalled ribosome sensor GCN1-like HEAT repeats region domain-containing protein</fullName>
    </recommendedName>
</protein>
<dbReference type="PROSITE" id="PS50077">
    <property type="entry name" value="HEAT_REPEAT"/>
    <property type="match status" value="1"/>
</dbReference>
<dbReference type="Proteomes" id="UP000219338">
    <property type="component" value="Unassembled WGS sequence"/>
</dbReference>
<dbReference type="PANTHER" id="PTHR23346">
    <property type="entry name" value="TRANSLATIONAL ACTIVATOR GCN1-RELATED"/>
    <property type="match status" value="1"/>
</dbReference>
<name>A0A284R6E2_ARMOS</name>
<dbReference type="InterPro" id="IPR057546">
    <property type="entry name" value="HEAT_GCN1"/>
</dbReference>
<sequence>MHYIDHSSLALDEAYASVARIMADTKKKAAQIVGNLASLTDSRDFVPYLSELLPMVRIILVDPVPEARATAANALGTLVECLGEGHFPDLVPGLLRILKTDTSGVDQQGAAQGLIEVLSGLGMELLEGLLPDIIANAQSPRATVREGFMSLLVYLSATFGTRFQPHLLKIITPILSGISDVEEYVRDAAMRAGRMIIINYSNRAIDLLLPEPERGTFDPGGTFGELMFKVSGISGKTSDLDEEDVTDASTAESSRRALVGVLGVERLDRLLAALYLVRQDGVSVIRQSSIQIWKALVNNTPRTVREILAELISQIITSGRTIAEICRKFGKKIVGEIMTILKGKATSTDSRTREGVCLVLSENSMENSTDTQREDHEDDIISMVRVSLVDDEANVRSAAAKVFGMFQEHIDETIHTLLEALRQPGECFGTALQALKEVMDVRAATVFPVLILALTAAPMTVFNGHALASLVTVAGSALSKRLTTITSAFVKITEDETDEELLSAVEEAARAFFTSINDAEGLNTLMMVLLGWSVYPRSKHDTPKRRKSGYKFFSIFCEGTDLVMSLYRVDWIRQLISDLDDHYDDVYSSAVQTIDVFLKSVPKDTPKLLVAPLRRSIESTGHAPGRLVLGFSVPKAVVPLVPVIIVESYIQTIASLVAALAIFPDELQPVVESYLVVGTPASVISSHTLIAVVSPDEEGDSPTGEENLFQKLGLMWSVVQKVIESAGNEKPFIARPAREAREALRYIDDESLRGLL</sequence>
<reference evidence="5" key="1">
    <citation type="journal article" date="2017" name="Nat. Ecol. Evol.">
        <title>Genome expansion and lineage-specific genetic innovations in the forest pathogenic fungi Armillaria.</title>
        <authorList>
            <person name="Sipos G."/>
            <person name="Prasanna A.N."/>
            <person name="Walter M.C."/>
            <person name="O'Connor E."/>
            <person name="Balint B."/>
            <person name="Krizsan K."/>
            <person name="Kiss B."/>
            <person name="Hess J."/>
            <person name="Varga T."/>
            <person name="Slot J."/>
            <person name="Riley R."/>
            <person name="Boka B."/>
            <person name="Rigling D."/>
            <person name="Barry K."/>
            <person name="Lee J."/>
            <person name="Mihaltcheva S."/>
            <person name="LaButti K."/>
            <person name="Lipzen A."/>
            <person name="Waldron R."/>
            <person name="Moloney N.M."/>
            <person name="Sperisen C."/>
            <person name="Kredics L."/>
            <person name="Vagvoelgyi C."/>
            <person name="Patrignani A."/>
            <person name="Fitzpatrick D."/>
            <person name="Nagy I."/>
            <person name="Doyle S."/>
            <person name="Anderson J.B."/>
            <person name="Grigoriev I.V."/>
            <person name="Gueldener U."/>
            <person name="Muensterkoetter M."/>
            <person name="Nagy L.G."/>
        </authorList>
    </citation>
    <scope>NUCLEOTIDE SEQUENCE [LARGE SCALE GENOMIC DNA]</scope>
    <source>
        <strain evidence="5">C18/9</strain>
    </source>
</reference>
<keyword evidence="5" id="KW-1185">Reference proteome</keyword>
<dbReference type="PANTHER" id="PTHR23346:SF7">
    <property type="entry name" value="STALLED RIBOSOME SENSOR GCN1"/>
    <property type="match status" value="1"/>
</dbReference>
<dbReference type="AlphaFoldDB" id="A0A284R6E2"/>
<keyword evidence="1" id="KW-0677">Repeat</keyword>
<proteinExistence type="predicted"/>
<dbReference type="GO" id="GO:0006417">
    <property type="term" value="P:regulation of translation"/>
    <property type="evidence" value="ECO:0007669"/>
    <property type="project" value="TreeGrafter"/>
</dbReference>
<dbReference type="OrthoDB" id="5148094at2759"/>
<feature type="repeat" description="HEAT" evidence="2">
    <location>
        <begin position="52"/>
        <end position="90"/>
    </location>
</feature>
<gene>
    <name evidence="4" type="ORF">ARMOST_07635</name>
</gene>
<dbReference type="EMBL" id="FUEG01000005">
    <property type="protein sequence ID" value="SJL04274.1"/>
    <property type="molecule type" value="Genomic_DNA"/>
</dbReference>
<dbReference type="InterPro" id="IPR011989">
    <property type="entry name" value="ARM-like"/>
</dbReference>
<dbReference type="SUPFAM" id="SSF48371">
    <property type="entry name" value="ARM repeat"/>
    <property type="match status" value="1"/>
</dbReference>
<dbReference type="STRING" id="47428.A0A284R6E2"/>
<evidence type="ECO:0000313" key="5">
    <source>
        <dbReference type="Proteomes" id="UP000219338"/>
    </source>
</evidence>
<dbReference type="InterPro" id="IPR021133">
    <property type="entry name" value="HEAT_type_2"/>
</dbReference>
<dbReference type="GO" id="GO:0019887">
    <property type="term" value="F:protein kinase regulator activity"/>
    <property type="evidence" value="ECO:0007669"/>
    <property type="project" value="TreeGrafter"/>
</dbReference>
<evidence type="ECO:0000256" key="2">
    <source>
        <dbReference type="PROSITE-ProRule" id="PRU00103"/>
    </source>
</evidence>
<dbReference type="InterPro" id="IPR016024">
    <property type="entry name" value="ARM-type_fold"/>
</dbReference>
<evidence type="ECO:0000256" key="1">
    <source>
        <dbReference type="ARBA" id="ARBA00022737"/>
    </source>
</evidence>
<evidence type="ECO:0000313" key="4">
    <source>
        <dbReference type="EMBL" id="SJL04274.1"/>
    </source>
</evidence>
<evidence type="ECO:0000259" key="3">
    <source>
        <dbReference type="Pfam" id="PF23271"/>
    </source>
</evidence>
<feature type="domain" description="Stalled ribosome sensor GCN1-like HEAT repeats region" evidence="3">
    <location>
        <begin position="446"/>
        <end position="635"/>
    </location>
</feature>
<dbReference type="Gene3D" id="1.25.10.10">
    <property type="entry name" value="Leucine-rich Repeat Variant"/>
    <property type="match status" value="4"/>
</dbReference>
<organism evidence="4 5">
    <name type="scientific">Armillaria ostoyae</name>
    <name type="common">Armillaria root rot fungus</name>
    <dbReference type="NCBI Taxonomy" id="47428"/>
    <lineage>
        <taxon>Eukaryota</taxon>
        <taxon>Fungi</taxon>
        <taxon>Dikarya</taxon>
        <taxon>Basidiomycota</taxon>
        <taxon>Agaricomycotina</taxon>
        <taxon>Agaricomycetes</taxon>
        <taxon>Agaricomycetidae</taxon>
        <taxon>Agaricales</taxon>
        <taxon>Marasmiineae</taxon>
        <taxon>Physalacriaceae</taxon>
        <taxon>Armillaria</taxon>
    </lineage>
</organism>
<dbReference type="Pfam" id="PF23271">
    <property type="entry name" value="HEAT_GCN1"/>
    <property type="match status" value="1"/>
</dbReference>
<dbReference type="GO" id="GO:0005829">
    <property type="term" value="C:cytosol"/>
    <property type="evidence" value="ECO:0007669"/>
    <property type="project" value="TreeGrafter"/>
</dbReference>